<evidence type="ECO:0008006" key="4">
    <source>
        <dbReference type="Google" id="ProtNLM"/>
    </source>
</evidence>
<keyword evidence="1" id="KW-0732">Signal</keyword>
<evidence type="ECO:0000313" key="3">
    <source>
        <dbReference type="Proteomes" id="UP000244336"/>
    </source>
</evidence>
<sequence>MIGFTCCFNVATYVLLGCPCRFAQLIEYTGVTGPYVSLEMHSMLRVAVWPIYKVSSSTHGSCEGIISIVSQPAVHGTPLGSMSICRLQTKKCCGRKVARDNRILLPCSSQTCNRHCIIEGATRAKCGLLIVRSFFFCTKECD</sequence>
<evidence type="ECO:0000256" key="1">
    <source>
        <dbReference type="SAM" id="SignalP"/>
    </source>
</evidence>
<reference evidence="2 3" key="1">
    <citation type="submission" date="2018-04" db="EMBL/GenBank/DDBJ databases">
        <title>WGS assembly of Panicum hallii var. hallii HAL2.</title>
        <authorList>
            <person name="Lovell J."/>
            <person name="Jenkins J."/>
            <person name="Lowry D."/>
            <person name="Mamidi S."/>
            <person name="Sreedasyam A."/>
            <person name="Weng X."/>
            <person name="Barry K."/>
            <person name="Bonette J."/>
            <person name="Campitelli B."/>
            <person name="Daum C."/>
            <person name="Gordon S."/>
            <person name="Gould B."/>
            <person name="Lipzen A."/>
            <person name="MacQueen A."/>
            <person name="Palacio-Mejia J."/>
            <person name="Plott C."/>
            <person name="Shakirov E."/>
            <person name="Shu S."/>
            <person name="Yoshinaga Y."/>
            <person name="Zane M."/>
            <person name="Rokhsar D."/>
            <person name="Grimwood J."/>
            <person name="Schmutz J."/>
            <person name="Juenger T."/>
        </authorList>
    </citation>
    <scope>NUCLEOTIDE SEQUENCE [LARGE SCALE GENOMIC DNA]</scope>
    <source>
        <strain evidence="3">cv. HAL2</strain>
    </source>
</reference>
<accession>A0A2T7EJ68</accession>
<keyword evidence="3" id="KW-1185">Reference proteome</keyword>
<dbReference type="AlphaFoldDB" id="A0A2T7EJ68"/>
<proteinExistence type="predicted"/>
<dbReference type="EMBL" id="CM009751">
    <property type="protein sequence ID" value="PUZ67886.1"/>
    <property type="molecule type" value="Genomic_DNA"/>
</dbReference>
<feature type="chain" id="PRO_5015618257" description="Secreted protein" evidence="1">
    <location>
        <begin position="24"/>
        <end position="142"/>
    </location>
</feature>
<name>A0A2T7EJ68_9POAL</name>
<feature type="signal peptide" evidence="1">
    <location>
        <begin position="1"/>
        <end position="23"/>
    </location>
</feature>
<gene>
    <name evidence="2" type="ORF">GQ55_3G470400</name>
</gene>
<dbReference type="Gramene" id="PUZ67886">
    <property type="protein sequence ID" value="PUZ67886"/>
    <property type="gene ID" value="GQ55_3G470400"/>
</dbReference>
<evidence type="ECO:0000313" key="2">
    <source>
        <dbReference type="EMBL" id="PUZ67886.1"/>
    </source>
</evidence>
<organism evidence="2 3">
    <name type="scientific">Panicum hallii var. hallii</name>
    <dbReference type="NCBI Taxonomy" id="1504633"/>
    <lineage>
        <taxon>Eukaryota</taxon>
        <taxon>Viridiplantae</taxon>
        <taxon>Streptophyta</taxon>
        <taxon>Embryophyta</taxon>
        <taxon>Tracheophyta</taxon>
        <taxon>Spermatophyta</taxon>
        <taxon>Magnoliopsida</taxon>
        <taxon>Liliopsida</taxon>
        <taxon>Poales</taxon>
        <taxon>Poaceae</taxon>
        <taxon>PACMAD clade</taxon>
        <taxon>Panicoideae</taxon>
        <taxon>Panicodae</taxon>
        <taxon>Paniceae</taxon>
        <taxon>Panicinae</taxon>
        <taxon>Panicum</taxon>
        <taxon>Panicum sect. Panicum</taxon>
    </lineage>
</organism>
<dbReference type="Proteomes" id="UP000244336">
    <property type="component" value="Chromosome 3"/>
</dbReference>
<protein>
    <recommendedName>
        <fullName evidence="4">Secreted protein</fullName>
    </recommendedName>
</protein>